<feature type="compositionally biased region" description="Polar residues" evidence="1">
    <location>
        <begin position="584"/>
        <end position="605"/>
    </location>
</feature>
<feature type="region of interest" description="Disordered" evidence="1">
    <location>
        <begin position="278"/>
        <end position="373"/>
    </location>
</feature>
<dbReference type="EMBL" id="ML732391">
    <property type="protein sequence ID" value="KAB8068463.1"/>
    <property type="molecule type" value="Genomic_DNA"/>
</dbReference>
<evidence type="ECO:0000256" key="1">
    <source>
        <dbReference type="SAM" id="MobiDB-lite"/>
    </source>
</evidence>
<dbReference type="AlphaFoldDB" id="A0A5N5WJ22"/>
<protein>
    <submittedName>
        <fullName evidence="2">Uncharacterized protein</fullName>
    </submittedName>
</protein>
<proteinExistence type="predicted"/>
<evidence type="ECO:0000313" key="3">
    <source>
        <dbReference type="Proteomes" id="UP000326565"/>
    </source>
</evidence>
<accession>A0A5N5WJ22</accession>
<evidence type="ECO:0000313" key="2">
    <source>
        <dbReference type="EMBL" id="KAB8068463.1"/>
    </source>
</evidence>
<feature type="compositionally biased region" description="Polar residues" evidence="1">
    <location>
        <begin position="281"/>
        <end position="293"/>
    </location>
</feature>
<feature type="region of interest" description="Disordered" evidence="1">
    <location>
        <begin position="583"/>
        <end position="605"/>
    </location>
</feature>
<feature type="region of interest" description="Disordered" evidence="1">
    <location>
        <begin position="483"/>
        <end position="512"/>
    </location>
</feature>
<feature type="region of interest" description="Disordered" evidence="1">
    <location>
        <begin position="120"/>
        <end position="140"/>
    </location>
</feature>
<dbReference type="OrthoDB" id="5372553at2759"/>
<feature type="compositionally biased region" description="Gly residues" evidence="1">
    <location>
        <begin position="127"/>
        <end position="136"/>
    </location>
</feature>
<feature type="compositionally biased region" description="Polar residues" evidence="1">
    <location>
        <begin position="304"/>
        <end position="322"/>
    </location>
</feature>
<keyword evidence="3" id="KW-1185">Reference proteome</keyword>
<feature type="region of interest" description="Disordered" evidence="1">
    <location>
        <begin position="152"/>
        <end position="183"/>
    </location>
</feature>
<gene>
    <name evidence="2" type="ORF">BDV29DRAFT_184482</name>
</gene>
<feature type="compositionally biased region" description="Basic and acidic residues" evidence="1">
    <location>
        <begin position="346"/>
        <end position="363"/>
    </location>
</feature>
<reference evidence="2 3" key="1">
    <citation type="submission" date="2019-04" db="EMBL/GenBank/DDBJ databases">
        <title>Friends and foes A comparative genomics study of 23 Aspergillus species from section Flavi.</title>
        <authorList>
            <consortium name="DOE Joint Genome Institute"/>
            <person name="Kjaerbolling I."/>
            <person name="Vesth T."/>
            <person name="Frisvad J.C."/>
            <person name="Nybo J.L."/>
            <person name="Theobald S."/>
            <person name="Kildgaard S."/>
            <person name="Isbrandt T."/>
            <person name="Kuo A."/>
            <person name="Sato A."/>
            <person name="Lyhne E.K."/>
            <person name="Kogle M.E."/>
            <person name="Wiebenga A."/>
            <person name="Kun R.S."/>
            <person name="Lubbers R.J."/>
            <person name="Makela M.R."/>
            <person name="Barry K."/>
            <person name="Chovatia M."/>
            <person name="Clum A."/>
            <person name="Daum C."/>
            <person name="Haridas S."/>
            <person name="He G."/>
            <person name="LaButti K."/>
            <person name="Lipzen A."/>
            <person name="Mondo S."/>
            <person name="Riley R."/>
            <person name="Salamov A."/>
            <person name="Simmons B.A."/>
            <person name="Magnuson J.K."/>
            <person name="Henrissat B."/>
            <person name="Mortensen U.H."/>
            <person name="Larsen T.O."/>
            <person name="Devries R.P."/>
            <person name="Grigoriev I.V."/>
            <person name="Machida M."/>
            <person name="Baker S.E."/>
            <person name="Andersen M.R."/>
        </authorList>
    </citation>
    <scope>NUCLEOTIDE SEQUENCE [LARGE SCALE GENOMIC DNA]</scope>
    <source>
        <strain evidence="2 3">CBS 151.66</strain>
    </source>
</reference>
<organism evidence="2 3">
    <name type="scientific">Aspergillus leporis</name>
    <dbReference type="NCBI Taxonomy" id="41062"/>
    <lineage>
        <taxon>Eukaryota</taxon>
        <taxon>Fungi</taxon>
        <taxon>Dikarya</taxon>
        <taxon>Ascomycota</taxon>
        <taxon>Pezizomycotina</taxon>
        <taxon>Eurotiomycetes</taxon>
        <taxon>Eurotiomycetidae</taxon>
        <taxon>Eurotiales</taxon>
        <taxon>Aspergillaceae</taxon>
        <taxon>Aspergillus</taxon>
        <taxon>Aspergillus subgen. Circumdati</taxon>
    </lineage>
</organism>
<sequence length="677" mass="73975">MESEKAERLRTLQMVDLGSARRDYITSSDGRRSRKPRLEDIEAARLSNQPGTEAQHLAQKNQQQLTEWKNAFKKIGEEDLEDLDDLLSGQSHRLQLNAVLRAGGAQGNTRFTETLPELSTRSSIPRGRGGGIIGTRGRGDAKQVNVKFPLNTSNHASASKPGYHIPQFSDTRKPSLDPALDVNNDRYVKPHYQSGRTRDNSKRNPVPAVVKTRRPMGDFSRLLSPPDSFLAEARSIIHPRTQDVTPAATGKVSDLDSDTSRLLLQGPQGNNAILEEDVDRSTPQSIANPSTPLHPQKKTAIVPTPTTGSNGSPMAQPNTVPVTLSPKPADIASTIDEAGGSTPKSTNDERSVPKVVNKGEHNNTTDQSGELLLDLSSTPPTKSSLANNGDLIMSPSLVDLKGLDFMQSSTDTVRNTSHQFFHKRLESEELPMDLESDGRDPAPHDKYQHDIELLCKLMASTYLSGKHRESLEECKAELEAKLHRAQQTPTLTPTSPGPSSNSITKGDSGLSDSEISDILRPLRRLNVEAEPFVPVNVPLTLTQDPHIFGDHLLPGRRQVTESHSSGIRFSIPVQRSTLPKARITQFQSSDNSASPSPRPLSDSTQTVMRTAPANKTFQRHDSPVRPLQLSIHAPKENQAPEPGGQALDGLQTSIYAVPDKASFSVEMRISGRKCPPH</sequence>
<name>A0A5N5WJ22_9EURO</name>
<dbReference type="Proteomes" id="UP000326565">
    <property type="component" value="Unassembled WGS sequence"/>
</dbReference>
<feature type="compositionally biased region" description="Low complexity" evidence="1">
    <location>
        <begin position="488"/>
        <end position="502"/>
    </location>
</feature>